<organism evidence="7 8">
    <name type="scientific">Lobosporangium transversale</name>
    <dbReference type="NCBI Taxonomy" id="64571"/>
    <lineage>
        <taxon>Eukaryota</taxon>
        <taxon>Fungi</taxon>
        <taxon>Fungi incertae sedis</taxon>
        <taxon>Mucoromycota</taxon>
        <taxon>Mortierellomycotina</taxon>
        <taxon>Mortierellomycetes</taxon>
        <taxon>Mortierellales</taxon>
        <taxon>Mortierellaceae</taxon>
        <taxon>Lobosporangium</taxon>
    </lineage>
</organism>
<feature type="domain" description="NAA35-like TPR repeats" evidence="6">
    <location>
        <begin position="337"/>
        <end position="622"/>
    </location>
</feature>
<dbReference type="Proteomes" id="UP000193648">
    <property type="component" value="Unassembled WGS sequence"/>
</dbReference>
<dbReference type="EMBL" id="MCFF01000012">
    <property type="protein sequence ID" value="ORZ21043.1"/>
    <property type="molecule type" value="Genomic_DNA"/>
</dbReference>
<dbReference type="InterPro" id="IPR057983">
    <property type="entry name" value="NAA35-like_N"/>
</dbReference>
<keyword evidence="8" id="KW-1185">Reference proteome</keyword>
<dbReference type="Pfam" id="PF25789">
    <property type="entry name" value="TPR_NAA35"/>
    <property type="match status" value="2"/>
</dbReference>
<feature type="region of interest" description="Disordered" evidence="4">
    <location>
        <begin position="598"/>
        <end position="625"/>
    </location>
</feature>
<evidence type="ECO:0000256" key="2">
    <source>
        <dbReference type="ARBA" id="ARBA00006289"/>
    </source>
</evidence>
<dbReference type="Pfam" id="PF04112">
    <property type="entry name" value="Mak10"/>
    <property type="match status" value="1"/>
</dbReference>
<protein>
    <submittedName>
        <fullName evidence="7">Mak10 subunit, NatC N-terminal acetyltransferase-domain-containing protein</fullName>
    </submittedName>
</protein>
<evidence type="ECO:0000256" key="3">
    <source>
        <dbReference type="ARBA" id="ARBA00022490"/>
    </source>
</evidence>
<feature type="region of interest" description="Disordered" evidence="4">
    <location>
        <begin position="654"/>
        <end position="682"/>
    </location>
</feature>
<dbReference type="GO" id="GO:0031417">
    <property type="term" value="C:NatC complex"/>
    <property type="evidence" value="ECO:0007669"/>
    <property type="project" value="InterPro"/>
</dbReference>
<evidence type="ECO:0000256" key="4">
    <source>
        <dbReference type="SAM" id="MobiDB-lite"/>
    </source>
</evidence>
<sequence length="907" mass="102512">MDQAADDKSARHIVSQTAKLNIGSAGRSIFPYEDVTALLDSATKDLKVGQLIQLESFSLFDAMCAIVIMDPKMDTGMILDEYAARPHYDVNRLLNPKEFIWIIDQILIGQMTWLSGHALSQTLFTSCYILRVFEINLEIREEKDDILKASVEFVTIVLKPCVLAIAKTCALISSEMKKGQTYEEEDFMTNMFGISLYEQYPMASLVAMLDQAEYWMESEGARWIKATNNETEAPDLIKAVMERVHYARSLFLSLFQVLAPKCSMFLQAVPQLENVRKHVECIKATHALGIEVNGAFDNTIHRKLVTNTPPRATALLTSEETFDQLDQMCVDLTRIAKALLFRDATNLFSFFVQFAGQKPAPGAFPRSVLQTALYSDGIIMGSRKVQEVIRDSIQATVTPASWLFESFDTLQHKLEGTTTTTSGSSSNVLESIPEHEEMEENDELSLLKRQTQAKVVLFVDKAIKPFVDTLQLAGQNTSRQRRNLRKIVQLWETFQDEAEAFDDEIHTVADEILAHEDLESYMIHTAAVQEGTIIRPFYFVSWVYHMKLFAMEWLLLLGFELELYSTFEISMIYGYVECVLGAHSQHLLRIQRFSESEKKHGENPLSKKRKKKKKKPLGAGQNTFSTPVSVENAQSAASTTQLSLEIPNATTAATTVDYNTKNNTTPTPTPGSVGSPSTLDSHPLELASTPTIRVMQEIITVRLQLACGEFLVLAALTKVGHLTTTPPYLASHGLNDLETLHQHRFKAFHHLSSPETLSYEAYLQRLNCGGFDAWQILTDATNYFSEAKSHLDRLQSMSTVEARVELSEETWRKDIKDMIKVCIASKLAIVNLLKDPRIVEQKEYREDQEKRAAIKKGKAKHGIMTTSIRNAEIASKRVDPPYHFKNPARKPHFEWKYHAWWPVVSLV</sequence>
<dbReference type="OrthoDB" id="269405at2759"/>
<comment type="similarity">
    <text evidence="2">Belongs to the MAK10 family.</text>
</comment>
<comment type="caution">
    <text evidence="7">The sequence shown here is derived from an EMBL/GenBank/DDBJ whole genome shotgun (WGS) entry which is preliminary data.</text>
</comment>
<feature type="domain" description="NAA35-like TPR repeats" evidence="6">
    <location>
        <begin position="697"/>
        <end position="904"/>
    </location>
</feature>
<dbReference type="InterPro" id="IPR057982">
    <property type="entry name" value="TPR_NAA35"/>
</dbReference>
<evidence type="ECO:0000313" key="7">
    <source>
        <dbReference type="EMBL" id="ORZ21043.1"/>
    </source>
</evidence>
<gene>
    <name evidence="7" type="ORF">BCR41DRAFT_350946</name>
</gene>
<dbReference type="AlphaFoldDB" id="A0A1Y2GWH3"/>
<dbReference type="STRING" id="64571.A0A1Y2GWH3"/>
<evidence type="ECO:0000259" key="6">
    <source>
        <dbReference type="Pfam" id="PF25789"/>
    </source>
</evidence>
<dbReference type="GeneID" id="33565554"/>
<reference evidence="7 8" key="1">
    <citation type="submission" date="2016-07" db="EMBL/GenBank/DDBJ databases">
        <title>Pervasive Adenine N6-methylation of Active Genes in Fungi.</title>
        <authorList>
            <consortium name="DOE Joint Genome Institute"/>
            <person name="Mondo S.J."/>
            <person name="Dannebaum R.O."/>
            <person name="Kuo R.C."/>
            <person name="Labutti K."/>
            <person name="Haridas S."/>
            <person name="Kuo A."/>
            <person name="Salamov A."/>
            <person name="Ahrendt S.R."/>
            <person name="Lipzen A."/>
            <person name="Sullivan W."/>
            <person name="Andreopoulos W.B."/>
            <person name="Clum A."/>
            <person name="Lindquist E."/>
            <person name="Daum C."/>
            <person name="Ramamoorthy G.K."/>
            <person name="Gryganskyi A."/>
            <person name="Culley D."/>
            <person name="Magnuson J.K."/>
            <person name="James T.Y."/>
            <person name="O'Malley M.A."/>
            <person name="Stajich J.E."/>
            <person name="Spatafora J.W."/>
            <person name="Visel A."/>
            <person name="Grigoriev I.V."/>
        </authorList>
    </citation>
    <scope>NUCLEOTIDE SEQUENCE [LARGE SCALE GENOMIC DNA]</scope>
    <source>
        <strain evidence="7 8">NRRL 3116</strain>
    </source>
</reference>
<keyword evidence="7" id="KW-0808">Transferase</keyword>
<dbReference type="PANTHER" id="PTHR21373">
    <property type="entry name" value="GLUCOSE REPRESSIBLE PROTEIN MAK10"/>
    <property type="match status" value="1"/>
</dbReference>
<dbReference type="PANTHER" id="PTHR21373:SF0">
    <property type="entry name" value="N-ALPHA-ACETYLTRANSFERASE 35, NATC AUXILIARY SUBUNIT"/>
    <property type="match status" value="1"/>
</dbReference>
<dbReference type="InParanoid" id="A0A1Y2GWH3"/>
<evidence type="ECO:0000313" key="8">
    <source>
        <dbReference type="Proteomes" id="UP000193648"/>
    </source>
</evidence>
<comment type="subcellular location">
    <subcellularLocation>
        <location evidence="1">Cytoplasm</location>
    </subcellularLocation>
</comment>
<feature type="domain" description="NAA35-like N-terminal" evidence="5">
    <location>
        <begin position="49"/>
        <end position="203"/>
    </location>
</feature>
<dbReference type="FunCoup" id="A0A1Y2GWH3">
    <property type="interactions" value="478"/>
</dbReference>
<accession>A0A1Y2GWH3</accession>
<keyword evidence="3" id="KW-0963">Cytoplasm</keyword>
<dbReference type="InterPro" id="IPR007244">
    <property type="entry name" value="Naa35_N"/>
</dbReference>
<proteinExistence type="inferred from homology"/>
<evidence type="ECO:0000256" key="1">
    <source>
        <dbReference type="ARBA" id="ARBA00004496"/>
    </source>
</evidence>
<evidence type="ECO:0000259" key="5">
    <source>
        <dbReference type="Pfam" id="PF04112"/>
    </source>
</evidence>
<feature type="compositionally biased region" description="Basic residues" evidence="4">
    <location>
        <begin position="606"/>
        <end position="616"/>
    </location>
</feature>
<dbReference type="GO" id="GO:0016740">
    <property type="term" value="F:transferase activity"/>
    <property type="evidence" value="ECO:0007669"/>
    <property type="project" value="UniProtKB-KW"/>
</dbReference>
<name>A0A1Y2GWH3_9FUNG</name>
<dbReference type="RefSeq" id="XP_021882952.1">
    <property type="nucleotide sequence ID" value="XM_022023710.1"/>
</dbReference>